<dbReference type="GeneID" id="29109726"/>
<sequence>MSHALIFGASGISGWALLNQITAYPTPTTFSRITGLSNRPLTLDQAQLPADSRLNLVSGIDLTKSVPEVVRLLRERVEDVESISHVFFTAYIQTGDFESLKKVNTDLLRVAIEAVEQVSTKLESFVLQTGGKGYGLEFPDKVNIHVPLRESSPRIPEPYASKIFYYTQYDLLTEKSRGKPWTFTEIRPDGIIGFTPTSNAMNLSQGIGLYLSIYRAVHGKHAVVTFPGNARGYHSTHSDTFQDVLAKMEIYAATHAKECGGNGQVFNVANGAAPVTWAQIWPKLAEHFGLEAQGPPAAPHDTTAATTVPMEKFVRDHIEAWKLLAKKHGLKEAVVDEQNWAFVHFMLVQFDFDRQYDLRRSREVGFIEEIDTAEGYFISWERMRKAKILPPVEA</sequence>
<dbReference type="VEuPathDB" id="FungiDB:CC77DRAFT_1015959"/>
<dbReference type="CDD" id="cd08948">
    <property type="entry name" value="5beta-POR_like_SDR_a"/>
    <property type="match status" value="1"/>
</dbReference>
<keyword evidence="3" id="KW-1185">Reference proteome</keyword>
<evidence type="ECO:0000313" key="3">
    <source>
        <dbReference type="Proteomes" id="UP000077248"/>
    </source>
</evidence>
<dbReference type="Proteomes" id="UP000077248">
    <property type="component" value="Unassembled WGS sequence"/>
</dbReference>
<accession>A0A177E0I8</accession>
<dbReference type="Pfam" id="PF22917">
    <property type="entry name" value="PRISE"/>
    <property type="match status" value="1"/>
</dbReference>
<dbReference type="AlphaFoldDB" id="A0A177E0I8"/>
<protein>
    <recommendedName>
        <fullName evidence="1">PRISE-like Rossmann-fold domain-containing protein</fullName>
    </recommendedName>
</protein>
<dbReference type="Gene3D" id="3.40.50.720">
    <property type="entry name" value="NAD(P)-binding Rossmann-like Domain"/>
    <property type="match status" value="1"/>
</dbReference>
<name>A0A177E0I8_ALTAL</name>
<dbReference type="KEGG" id="aalt:CC77DRAFT_1015959"/>
<dbReference type="SUPFAM" id="SSF51735">
    <property type="entry name" value="NAD(P)-binding Rossmann-fold domains"/>
    <property type="match status" value="1"/>
</dbReference>
<feature type="domain" description="PRISE-like Rossmann-fold" evidence="1">
    <location>
        <begin position="4"/>
        <end position="390"/>
    </location>
</feature>
<organism evidence="2 3">
    <name type="scientific">Alternaria alternata</name>
    <name type="common">Alternaria rot fungus</name>
    <name type="synonym">Torula alternata</name>
    <dbReference type="NCBI Taxonomy" id="5599"/>
    <lineage>
        <taxon>Eukaryota</taxon>
        <taxon>Fungi</taxon>
        <taxon>Dikarya</taxon>
        <taxon>Ascomycota</taxon>
        <taxon>Pezizomycotina</taxon>
        <taxon>Dothideomycetes</taxon>
        <taxon>Pleosporomycetidae</taxon>
        <taxon>Pleosporales</taxon>
        <taxon>Pleosporineae</taxon>
        <taxon>Pleosporaceae</taxon>
        <taxon>Alternaria</taxon>
        <taxon>Alternaria sect. Alternaria</taxon>
        <taxon>Alternaria alternata complex</taxon>
    </lineage>
</organism>
<dbReference type="RefSeq" id="XP_018390341.1">
    <property type="nucleotide sequence ID" value="XM_018524132.1"/>
</dbReference>
<dbReference type="PANTHER" id="PTHR32487:SF8">
    <property type="entry name" value="NAD-DEPENDENT EPIMERASE_DEHYDRATASE DOMAIN-CONTAINING PROTEIN"/>
    <property type="match status" value="1"/>
</dbReference>
<proteinExistence type="predicted"/>
<gene>
    <name evidence="2" type="ORF">CC77DRAFT_1015959</name>
</gene>
<reference evidence="2 3" key="1">
    <citation type="submission" date="2016-05" db="EMBL/GenBank/DDBJ databases">
        <title>Comparative analysis of secretome profiles of manganese(II)-oxidizing ascomycete fungi.</title>
        <authorList>
            <consortium name="DOE Joint Genome Institute"/>
            <person name="Zeiner C.A."/>
            <person name="Purvine S.O."/>
            <person name="Zink E.M."/>
            <person name="Wu S."/>
            <person name="Pasa-Tolic L."/>
            <person name="Chaput D.L."/>
            <person name="Haridas S."/>
            <person name="Grigoriev I.V."/>
            <person name="Santelli C.M."/>
            <person name="Hansel C.M."/>
        </authorList>
    </citation>
    <scope>NUCLEOTIDE SEQUENCE [LARGE SCALE GENOMIC DNA]</scope>
    <source>
        <strain evidence="2 3">SRC1lrK2f</strain>
    </source>
</reference>
<dbReference type="InterPro" id="IPR036291">
    <property type="entry name" value="NAD(P)-bd_dom_sf"/>
</dbReference>
<dbReference type="EMBL" id="KV441470">
    <property type="protein sequence ID" value="OAG24920.1"/>
    <property type="molecule type" value="Genomic_DNA"/>
</dbReference>
<evidence type="ECO:0000259" key="1">
    <source>
        <dbReference type="Pfam" id="PF22917"/>
    </source>
</evidence>
<dbReference type="OMA" id="ISGWSLM"/>
<evidence type="ECO:0000313" key="2">
    <source>
        <dbReference type="EMBL" id="OAG24920.1"/>
    </source>
</evidence>
<dbReference type="InterPro" id="IPR055222">
    <property type="entry name" value="PRISE-like_Rossmann-fold"/>
</dbReference>
<dbReference type="PANTHER" id="PTHR32487">
    <property type="entry name" value="3-OXO-DELTA(4,5)-STEROID 5-BETA-REDUCTASE"/>
    <property type="match status" value="1"/>
</dbReference>